<dbReference type="Pfam" id="PF00149">
    <property type="entry name" value="Metallophos"/>
    <property type="match status" value="1"/>
</dbReference>
<comment type="catalytic activity">
    <reaction evidence="7 8">
        <text>O-phospho-L-threonyl-[protein] + H2O = L-threonyl-[protein] + phosphate</text>
        <dbReference type="Rhea" id="RHEA:47004"/>
        <dbReference type="Rhea" id="RHEA-COMP:11060"/>
        <dbReference type="Rhea" id="RHEA-COMP:11605"/>
        <dbReference type="ChEBI" id="CHEBI:15377"/>
        <dbReference type="ChEBI" id="CHEBI:30013"/>
        <dbReference type="ChEBI" id="CHEBI:43474"/>
        <dbReference type="ChEBI" id="CHEBI:61977"/>
        <dbReference type="EC" id="3.1.3.16"/>
    </reaction>
</comment>
<keyword evidence="10" id="KW-1185">Reference proteome</keyword>
<dbReference type="GO" id="GO:0005634">
    <property type="term" value="C:nucleus"/>
    <property type="evidence" value="ECO:0007669"/>
    <property type="project" value="TreeGrafter"/>
</dbReference>
<dbReference type="Proteomes" id="UP000887572">
    <property type="component" value="Unplaced"/>
</dbReference>
<evidence type="ECO:0000313" key="11">
    <source>
        <dbReference type="WBParaSite" id="Gr19_v10_g427.t1"/>
    </source>
</evidence>
<keyword evidence="4" id="KW-0904">Protein phosphatase</keyword>
<evidence type="ECO:0000259" key="9">
    <source>
        <dbReference type="PROSITE" id="PS00125"/>
    </source>
</evidence>
<evidence type="ECO:0000256" key="3">
    <source>
        <dbReference type="ARBA" id="ARBA00022801"/>
    </source>
</evidence>
<dbReference type="InterPro" id="IPR050341">
    <property type="entry name" value="PP1_catalytic_subunit"/>
</dbReference>
<keyword evidence="3 8" id="KW-0378">Hydrolase</keyword>
<dbReference type="PANTHER" id="PTHR11668">
    <property type="entry name" value="SERINE/THREONINE PROTEIN PHOSPHATASE"/>
    <property type="match status" value="1"/>
</dbReference>
<evidence type="ECO:0000256" key="8">
    <source>
        <dbReference type="RuleBase" id="RU004273"/>
    </source>
</evidence>
<comment type="similarity">
    <text evidence="8">Belongs to the PPP phosphatase family.</text>
</comment>
<dbReference type="InterPro" id="IPR004843">
    <property type="entry name" value="Calcineurin-like_PHP"/>
</dbReference>
<keyword evidence="5" id="KW-0464">Manganese</keyword>
<dbReference type="GO" id="GO:0005737">
    <property type="term" value="C:cytoplasm"/>
    <property type="evidence" value="ECO:0007669"/>
    <property type="project" value="TreeGrafter"/>
</dbReference>
<dbReference type="SUPFAM" id="SSF56300">
    <property type="entry name" value="Metallo-dependent phosphatases"/>
    <property type="match status" value="1"/>
</dbReference>
<evidence type="ECO:0000256" key="6">
    <source>
        <dbReference type="ARBA" id="ARBA00047761"/>
    </source>
</evidence>
<dbReference type="PROSITE" id="PS00125">
    <property type="entry name" value="SER_THR_PHOSPHATASE"/>
    <property type="match status" value="1"/>
</dbReference>
<accession>A0A914HSL9</accession>
<comment type="cofactor">
    <cofactor evidence="1">
        <name>Mn(2+)</name>
        <dbReference type="ChEBI" id="CHEBI:29035"/>
    </cofactor>
</comment>
<dbReference type="PANTHER" id="PTHR11668:SF300">
    <property type="entry name" value="SERINE_THREONINE-PROTEIN PHOSPHATASE"/>
    <property type="match status" value="1"/>
</dbReference>
<dbReference type="InterPro" id="IPR029052">
    <property type="entry name" value="Metallo-depent_PP-like"/>
</dbReference>
<sequence>MLSTELSSLSARTTTYSSRQHLSSLSARIYSSRQHLSSLSARIYSSRQHLSSLSARTTIYSSRQHSSSLSARTTTQMVAGTLSNSQLDAIIEKVLRISFEEFTSNVGPDDVRLLCETTSKVLREQPSLVEIQPPVVVCGDIHGQFADLKRIFAMDGFPSDKKYVFLGDYVDRGRQSLETAVLLFAYKARYPENIVLLRGNHECSNINRNYGFFDEIARRYGPQHAQPIWLLFNQTFAWLPYVGLIGKKFLCMHGGLSLSMESLQQLRELRRPMFNPPNPSLELDILWADPQPGIQGVRPNPRGASIQFGEDVVARVCQLLGVDLIIRAHQCIPSGTEYFASNRLLTIFSAPGYEGRRNVTGATMSVDENLLCSFRYFPAAEERVGG</sequence>
<organism evidence="10 11">
    <name type="scientific">Globodera rostochiensis</name>
    <name type="common">Golden nematode worm</name>
    <name type="synonym">Heterodera rostochiensis</name>
    <dbReference type="NCBI Taxonomy" id="31243"/>
    <lineage>
        <taxon>Eukaryota</taxon>
        <taxon>Metazoa</taxon>
        <taxon>Ecdysozoa</taxon>
        <taxon>Nematoda</taxon>
        <taxon>Chromadorea</taxon>
        <taxon>Rhabditida</taxon>
        <taxon>Tylenchina</taxon>
        <taxon>Tylenchomorpha</taxon>
        <taxon>Tylenchoidea</taxon>
        <taxon>Heteroderidae</taxon>
        <taxon>Heteroderinae</taxon>
        <taxon>Globodera</taxon>
    </lineage>
</organism>
<comment type="catalytic activity">
    <reaction evidence="6">
        <text>O-phospho-L-seryl-[protein] + H2O = L-seryl-[protein] + phosphate</text>
        <dbReference type="Rhea" id="RHEA:20629"/>
        <dbReference type="Rhea" id="RHEA-COMP:9863"/>
        <dbReference type="Rhea" id="RHEA-COMP:11604"/>
        <dbReference type="ChEBI" id="CHEBI:15377"/>
        <dbReference type="ChEBI" id="CHEBI:29999"/>
        <dbReference type="ChEBI" id="CHEBI:43474"/>
        <dbReference type="ChEBI" id="CHEBI:83421"/>
        <dbReference type="EC" id="3.1.3.16"/>
    </reaction>
</comment>
<dbReference type="InterPro" id="IPR006186">
    <property type="entry name" value="Ser/Thr-sp_prot-phosphatase"/>
</dbReference>
<reference evidence="11" key="1">
    <citation type="submission" date="2022-11" db="UniProtKB">
        <authorList>
            <consortium name="WormBaseParasite"/>
        </authorList>
    </citation>
    <scope>IDENTIFICATION</scope>
</reference>
<dbReference type="Gene3D" id="3.60.21.10">
    <property type="match status" value="1"/>
</dbReference>
<evidence type="ECO:0000256" key="4">
    <source>
        <dbReference type="ARBA" id="ARBA00022912"/>
    </source>
</evidence>
<dbReference type="EC" id="3.1.3.16" evidence="8"/>
<dbReference type="SMART" id="SM00156">
    <property type="entry name" value="PP2Ac"/>
    <property type="match status" value="1"/>
</dbReference>
<dbReference type="PRINTS" id="PR00114">
    <property type="entry name" value="STPHPHTASE"/>
</dbReference>
<evidence type="ECO:0000313" key="10">
    <source>
        <dbReference type="Proteomes" id="UP000887572"/>
    </source>
</evidence>
<evidence type="ECO:0000256" key="1">
    <source>
        <dbReference type="ARBA" id="ARBA00001936"/>
    </source>
</evidence>
<keyword evidence="2" id="KW-0479">Metal-binding</keyword>
<dbReference type="WBParaSite" id="Gr19_v10_g427.t1">
    <property type="protein sequence ID" value="Gr19_v10_g427.t1"/>
    <property type="gene ID" value="Gr19_v10_g427"/>
</dbReference>
<dbReference type="AlphaFoldDB" id="A0A914HSL9"/>
<evidence type="ECO:0000256" key="5">
    <source>
        <dbReference type="ARBA" id="ARBA00023211"/>
    </source>
</evidence>
<proteinExistence type="inferred from homology"/>
<feature type="domain" description="Serine/threonine specific protein phosphatases" evidence="9">
    <location>
        <begin position="197"/>
        <end position="202"/>
    </location>
</feature>
<evidence type="ECO:0000256" key="2">
    <source>
        <dbReference type="ARBA" id="ARBA00022723"/>
    </source>
</evidence>
<evidence type="ECO:0000256" key="7">
    <source>
        <dbReference type="ARBA" id="ARBA00048336"/>
    </source>
</evidence>
<name>A0A914HSL9_GLORO</name>
<dbReference type="GO" id="GO:0046872">
    <property type="term" value="F:metal ion binding"/>
    <property type="evidence" value="ECO:0007669"/>
    <property type="project" value="UniProtKB-KW"/>
</dbReference>
<protein>
    <recommendedName>
        <fullName evidence="8">Serine/threonine-protein phosphatase</fullName>
        <ecNumber evidence="8">3.1.3.16</ecNumber>
    </recommendedName>
</protein>
<dbReference type="GO" id="GO:0004722">
    <property type="term" value="F:protein serine/threonine phosphatase activity"/>
    <property type="evidence" value="ECO:0007669"/>
    <property type="project" value="UniProtKB-EC"/>
</dbReference>